<organism evidence="3 4">
    <name type="scientific">Anaerosporobacter mobilis DSM 15930</name>
    <dbReference type="NCBI Taxonomy" id="1120996"/>
    <lineage>
        <taxon>Bacteria</taxon>
        <taxon>Bacillati</taxon>
        <taxon>Bacillota</taxon>
        <taxon>Clostridia</taxon>
        <taxon>Lachnospirales</taxon>
        <taxon>Lachnospiraceae</taxon>
        <taxon>Anaerosporobacter</taxon>
    </lineage>
</organism>
<evidence type="ECO:0000256" key="1">
    <source>
        <dbReference type="SAM" id="Coils"/>
    </source>
</evidence>
<accession>A0A1M7NI43</accession>
<dbReference type="STRING" id="1120996.SAMN02746066_04508"/>
<feature type="domain" description="AntA/AntB antirepressor" evidence="2">
    <location>
        <begin position="27"/>
        <end position="89"/>
    </location>
</feature>
<dbReference type="InterPro" id="IPR013557">
    <property type="entry name" value="AntA/B_antirep"/>
</dbReference>
<reference evidence="3 4" key="1">
    <citation type="submission" date="2016-11" db="EMBL/GenBank/DDBJ databases">
        <authorList>
            <person name="Jaros S."/>
            <person name="Januszkiewicz K."/>
            <person name="Wedrychowicz H."/>
        </authorList>
    </citation>
    <scope>NUCLEOTIDE SEQUENCE [LARGE SCALE GENOMIC DNA]</scope>
    <source>
        <strain evidence="3 4">DSM 15930</strain>
    </source>
</reference>
<evidence type="ECO:0000313" key="4">
    <source>
        <dbReference type="Proteomes" id="UP000184038"/>
    </source>
</evidence>
<evidence type="ECO:0000313" key="3">
    <source>
        <dbReference type="EMBL" id="SHN03343.1"/>
    </source>
</evidence>
<keyword evidence="4" id="KW-1185">Reference proteome</keyword>
<keyword evidence="1" id="KW-0175">Coiled coil</keyword>
<gene>
    <name evidence="3" type="ORF">SAMN02746066_04508</name>
</gene>
<dbReference type="OrthoDB" id="9812611at2"/>
<feature type="coiled-coil region" evidence="1">
    <location>
        <begin position="133"/>
        <end position="160"/>
    </location>
</feature>
<dbReference type="Pfam" id="PF08346">
    <property type="entry name" value="AntA"/>
    <property type="match status" value="1"/>
</dbReference>
<dbReference type="Proteomes" id="UP000184038">
    <property type="component" value="Unassembled WGS sequence"/>
</dbReference>
<evidence type="ECO:0000259" key="2">
    <source>
        <dbReference type="Pfam" id="PF08346"/>
    </source>
</evidence>
<name>A0A1M7NI43_9FIRM</name>
<proteinExistence type="predicted"/>
<dbReference type="EMBL" id="FRCP01000029">
    <property type="protein sequence ID" value="SHN03343.1"/>
    <property type="molecule type" value="Genomic_DNA"/>
</dbReference>
<dbReference type="RefSeq" id="WP_073291694.1">
    <property type="nucleotide sequence ID" value="NZ_FRCP01000029.1"/>
</dbReference>
<sequence>MNDLLTITNQTPIEIALGIDEKGMTTAKKLYDFLELDRSNYSRWFKKNIEENEYFEENTDWIGFVTVTNGNETKDAKITTDFAKHLSMESHSYKGKDARNYFIGVEDKLKEVVISTSELPPELQMFKSIFDQQAKQYIELQKMKEDNQKIEQKVDAIREVVSLDTTSWREDTGKLLRKIAQQRDGGAAYSEVRAESYDLLNKRFGVDVKTRLTNKRRRMAEEGVCKSKRDKLSYLDVIAEDKKLIEGYVAIVKDMAIKYGCSL</sequence>
<protein>
    <submittedName>
        <fullName evidence="3">Anti-repressor protein</fullName>
    </submittedName>
</protein>
<dbReference type="AlphaFoldDB" id="A0A1M7NI43"/>